<evidence type="ECO:0000256" key="5">
    <source>
        <dbReference type="SAM" id="Phobius"/>
    </source>
</evidence>
<keyword evidence="3 4" id="KW-0175">Coiled coil</keyword>
<feature type="coiled-coil region" evidence="4">
    <location>
        <begin position="115"/>
        <end position="149"/>
    </location>
</feature>
<dbReference type="GO" id="GO:0022857">
    <property type="term" value="F:transmembrane transporter activity"/>
    <property type="evidence" value="ECO:0007669"/>
    <property type="project" value="InterPro"/>
</dbReference>
<keyword evidence="5" id="KW-0812">Transmembrane</keyword>
<dbReference type="InterPro" id="IPR050465">
    <property type="entry name" value="UPF0194_transport"/>
</dbReference>
<dbReference type="Gene3D" id="2.40.420.20">
    <property type="match status" value="1"/>
</dbReference>
<dbReference type="PANTHER" id="PTHR32347">
    <property type="entry name" value="EFFLUX SYSTEM COMPONENT YKNX-RELATED"/>
    <property type="match status" value="1"/>
</dbReference>
<dbReference type="InterPro" id="IPR006143">
    <property type="entry name" value="RND_pump_MFP"/>
</dbReference>
<feature type="coiled-coil region" evidence="4">
    <location>
        <begin position="243"/>
        <end position="305"/>
    </location>
</feature>
<dbReference type="SUPFAM" id="SSF111369">
    <property type="entry name" value="HlyD-like secretion proteins"/>
    <property type="match status" value="2"/>
</dbReference>
<comment type="subcellular location">
    <subcellularLocation>
        <location evidence="1">Cell envelope</location>
    </subcellularLocation>
</comment>
<dbReference type="Gene3D" id="1.10.287.470">
    <property type="entry name" value="Helix hairpin bin"/>
    <property type="match status" value="1"/>
</dbReference>
<dbReference type="Proteomes" id="UP000050430">
    <property type="component" value="Unassembled WGS sequence"/>
</dbReference>
<keyword evidence="8" id="KW-1185">Reference proteome</keyword>
<dbReference type="Gene3D" id="2.40.30.170">
    <property type="match status" value="1"/>
</dbReference>
<comment type="similarity">
    <text evidence="2">Belongs to the membrane fusion protein (MFP) (TC 8.A.1) family.</text>
</comment>
<evidence type="ECO:0000256" key="2">
    <source>
        <dbReference type="ARBA" id="ARBA00009477"/>
    </source>
</evidence>
<dbReference type="STRING" id="229920.ADM99_05715"/>
<reference evidence="7 8" key="1">
    <citation type="submission" date="2015-07" db="EMBL/GenBank/DDBJ databases">
        <title>Genome sequence of Leptolinea tardivitalis DSM 16556.</title>
        <authorList>
            <person name="Hemp J."/>
            <person name="Ward L.M."/>
            <person name="Pace L.A."/>
            <person name="Fischer W.W."/>
        </authorList>
    </citation>
    <scope>NUCLEOTIDE SEQUENCE [LARGE SCALE GENOMIC DNA]</scope>
    <source>
        <strain evidence="7 8">YMTK-2</strain>
    </source>
</reference>
<accession>A0A0P6XCK7</accession>
<dbReference type="NCBIfam" id="TIGR01730">
    <property type="entry name" value="RND_mfp"/>
    <property type="match status" value="1"/>
</dbReference>
<dbReference type="PANTHER" id="PTHR32347:SF23">
    <property type="entry name" value="BLL5650 PROTEIN"/>
    <property type="match status" value="1"/>
</dbReference>
<gene>
    <name evidence="7" type="ORF">ADM99_05715</name>
</gene>
<evidence type="ECO:0000259" key="6">
    <source>
        <dbReference type="Pfam" id="PF25967"/>
    </source>
</evidence>
<dbReference type="GO" id="GO:0016020">
    <property type="term" value="C:membrane"/>
    <property type="evidence" value="ECO:0007669"/>
    <property type="project" value="InterPro"/>
</dbReference>
<evidence type="ECO:0000256" key="3">
    <source>
        <dbReference type="ARBA" id="ARBA00023054"/>
    </source>
</evidence>
<name>A0A0P6XCK7_9CHLR</name>
<dbReference type="Pfam" id="PF25967">
    <property type="entry name" value="RND-MFP_C"/>
    <property type="match status" value="1"/>
</dbReference>
<evidence type="ECO:0000256" key="4">
    <source>
        <dbReference type="SAM" id="Coils"/>
    </source>
</evidence>
<evidence type="ECO:0000313" key="8">
    <source>
        <dbReference type="Proteomes" id="UP000050430"/>
    </source>
</evidence>
<evidence type="ECO:0000313" key="7">
    <source>
        <dbReference type="EMBL" id="KPL72604.1"/>
    </source>
</evidence>
<dbReference type="Gene3D" id="2.40.50.100">
    <property type="match status" value="1"/>
</dbReference>
<organism evidence="7 8">
    <name type="scientific">Leptolinea tardivitalis</name>
    <dbReference type="NCBI Taxonomy" id="229920"/>
    <lineage>
        <taxon>Bacteria</taxon>
        <taxon>Bacillati</taxon>
        <taxon>Chloroflexota</taxon>
        <taxon>Anaerolineae</taxon>
        <taxon>Anaerolineales</taxon>
        <taxon>Anaerolineaceae</taxon>
        <taxon>Leptolinea</taxon>
    </lineage>
</organism>
<dbReference type="EMBL" id="LGCK01000007">
    <property type="protein sequence ID" value="KPL72604.1"/>
    <property type="molecule type" value="Genomic_DNA"/>
</dbReference>
<feature type="transmembrane region" description="Helical" evidence="5">
    <location>
        <begin position="21"/>
        <end position="42"/>
    </location>
</feature>
<evidence type="ECO:0000256" key="1">
    <source>
        <dbReference type="ARBA" id="ARBA00004196"/>
    </source>
</evidence>
<proteinExistence type="inferred from homology"/>
<dbReference type="AlphaFoldDB" id="A0A0P6XCK7"/>
<keyword evidence="5" id="KW-0472">Membrane</keyword>
<feature type="domain" description="Multidrug resistance protein MdtA-like C-terminal permuted SH3" evidence="6">
    <location>
        <begin position="427"/>
        <end position="487"/>
    </location>
</feature>
<dbReference type="GO" id="GO:0030313">
    <property type="term" value="C:cell envelope"/>
    <property type="evidence" value="ECO:0007669"/>
    <property type="project" value="UniProtKB-SubCell"/>
</dbReference>
<comment type="caution">
    <text evidence="7">The sequence shown here is derived from an EMBL/GenBank/DDBJ whole genome shotgun (WGS) entry which is preliminary data.</text>
</comment>
<sequence length="488" mass="53159">MSTRTIKDRIMDAFMKLKNKRLIIGGLIIVLLAIGSLAFIQFQSSGKSQAKTTQTIKTAEVTQGDLTTDISGTGKIVAPNAIDLAFSTTGKVAELNVNPGKSVSEGDILAKLDQISTLQEAVENAKLDLAKAQQELDNLETNKEVNLSNALIAQSDAAKALETAQKSEVNKYSSRCGKDTTEQYYYDYMYARHDYLYWYNALIKHNTGYGDMYIQERMAPFKKSMDQNFANWKYCEGYSDLEIEQSKAAVEKAQSDYDKAKEYYEKLKANDGIDPDELAIAQAKKKNAELQLEQAQNTLNGATLISPIDGTVITVASAVGEILNKDTYKSPFIEIADLSQPVLLANFDESDLASVKTGCPAKITFTAITDRTFDGVITQINPSLTDSNSVTSIATYISVKNDSSSGITNMPVGMNATVELNCTIASNVLKVPLQALKNEDNNQAQVYVMNSDGTYTAHTVSVGEKSSSEAEVTGDLKVGDKVVISTIK</sequence>
<protein>
    <recommendedName>
        <fullName evidence="6">Multidrug resistance protein MdtA-like C-terminal permuted SH3 domain-containing protein</fullName>
    </recommendedName>
</protein>
<keyword evidence="5" id="KW-1133">Transmembrane helix</keyword>
<dbReference type="InterPro" id="IPR058627">
    <property type="entry name" value="MdtA-like_C"/>
</dbReference>